<gene>
    <name evidence="7" type="ORF">GCM10009304_13920</name>
</gene>
<dbReference type="PANTHER" id="PTHR30290:SF38">
    <property type="entry name" value="D,D-DIPEPTIDE-BINDING PERIPLASMIC PROTEIN DDPA-RELATED"/>
    <property type="match status" value="1"/>
</dbReference>
<dbReference type="InterPro" id="IPR030678">
    <property type="entry name" value="Peptide/Ni-bd"/>
</dbReference>
<dbReference type="SUPFAM" id="SSF53850">
    <property type="entry name" value="Periplasmic binding protein-like II"/>
    <property type="match status" value="1"/>
</dbReference>
<dbReference type="GO" id="GO:0043190">
    <property type="term" value="C:ATP-binding cassette (ABC) transporter complex"/>
    <property type="evidence" value="ECO:0007669"/>
    <property type="project" value="InterPro"/>
</dbReference>
<reference evidence="7" key="1">
    <citation type="journal article" date="2014" name="Int. J. Syst. Evol. Microbiol.">
        <title>Complete genome sequence of Corynebacterium casei LMG S-19264T (=DSM 44701T), isolated from a smear-ripened cheese.</title>
        <authorList>
            <consortium name="US DOE Joint Genome Institute (JGI-PGF)"/>
            <person name="Walter F."/>
            <person name="Albersmeier A."/>
            <person name="Kalinowski J."/>
            <person name="Ruckert C."/>
        </authorList>
    </citation>
    <scope>NUCLEOTIDE SEQUENCE</scope>
    <source>
        <strain evidence="7">JCM 30078</strain>
    </source>
</reference>
<dbReference type="PIRSF" id="PIRSF002741">
    <property type="entry name" value="MppA"/>
    <property type="match status" value="1"/>
</dbReference>
<evidence type="ECO:0000256" key="3">
    <source>
        <dbReference type="ARBA" id="ARBA00022856"/>
    </source>
</evidence>
<accession>A0A917PS14</accession>
<reference evidence="7" key="2">
    <citation type="submission" date="2020-09" db="EMBL/GenBank/DDBJ databases">
        <authorList>
            <person name="Sun Q."/>
            <person name="Ohkuma M."/>
        </authorList>
    </citation>
    <scope>NUCLEOTIDE SEQUENCE</scope>
    <source>
        <strain evidence="7">JCM 30078</strain>
    </source>
</reference>
<feature type="domain" description="Solute-binding protein family 5" evidence="6">
    <location>
        <begin position="80"/>
        <end position="451"/>
    </location>
</feature>
<dbReference type="Gene3D" id="3.10.105.10">
    <property type="entry name" value="Dipeptide-binding Protein, Domain 3"/>
    <property type="match status" value="1"/>
</dbReference>
<dbReference type="Proteomes" id="UP000635983">
    <property type="component" value="Unassembled WGS sequence"/>
</dbReference>
<evidence type="ECO:0000313" key="8">
    <source>
        <dbReference type="Proteomes" id="UP000635983"/>
    </source>
</evidence>
<dbReference type="GO" id="GO:0015031">
    <property type="term" value="P:protein transport"/>
    <property type="evidence" value="ECO:0007669"/>
    <property type="project" value="UniProtKB-KW"/>
</dbReference>
<dbReference type="RefSeq" id="WP_188982440.1">
    <property type="nucleotide sequence ID" value="NZ_BMPO01000003.1"/>
</dbReference>
<evidence type="ECO:0000256" key="1">
    <source>
        <dbReference type="ARBA" id="ARBA00005695"/>
    </source>
</evidence>
<keyword evidence="3" id="KW-0571">Peptide transport</keyword>
<evidence type="ECO:0000313" key="7">
    <source>
        <dbReference type="EMBL" id="GGJ89530.1"/>
    </source>
</evidence>
<feature type="signal peptide" evidence="5">
    <location>
        <begin position="1"/>
        <end position="35"/>
    </location>
</feature>
<sequence length="536" mass="58772">MIAFPLRHDTRRALARLALPLGFIAGLALPCAATAQTTLHAVMSSSLRALDPIATTAQITRNHGYMIYDTLIGMDEHFEPKPQMADWTVSDDKLTYTFTLREGLKWHDGAPVTAKDCLASLKRWADYDVGGQMMMDYVQRLEATDDRTLVLTLAKPYGYVLQLLAKPSSVAAFMMPERVATLPKGKPITDYTGSGPFVFNAGEFDPGNRVVYERFADYVPRQEPASGTSGGKVAKVDRVEWINMPDRMTAINALSSGDIDFIEQLPIDLLPVVEANPELKTGILSSLGYMTGGRMNFLYPPFDNPEIRRAAMLAMNQEDVLNALVGNPEYFRKCASVFGCGTQLETQEGGDALLEGGHGDEARALLKKAGYDGTPVVIMQPTDVPSQAPQPVVVADALRKVGFNVDLQPMDWQTLVSKRASTAEPSKGGWNLFFTYWNAETIWNPVVNPMLGGGGKEKAWFGWPTDPEMDALRTKFATSIGEAEQKAVAVDIQKRAMSQVSYVPLGMYSDVSAWSGQLSGLMKGPSTVFWNVEKSE</sequence>
<name>A0A917PS14_9PSED</name>
<feature type="chain" id="PRO_5037748185" evidence="5">
    <location>
        <begin position="36"/>
        <end position="536"/>
    </location>
</feature>
<protein>
    <submittedName>
        <fullName evidence="7">ABC transporter substrate-binding protein</fullName>
    </submittedName>
</protein>
<dbReference type="CDD" id="cd08502">
    <property type="entry name" value="PBP2_NikA_DppA_OppA_like_16"/>
    <property type="match status" value="1"/>
</dbReference>
<proteinExistence type="inferred from homology"/>
<dbReference type="PROSITE" id="PS01040">
    <property type="entry name" value="SBP_BACTERIAL_5"/>
    <property type="match status" value="1"/>
</dbReference>
<organism evidence="7 8">
    <name type="scientific">Pseudomonas matsuisoli</name>
    <dbReference type="NCBI Taxonomy" id="1515666"/>
    <lineage>
        <taxon>Bacteria</taxon>
        <taxon>Pseudomonadati</taxon>
        <taxon>Pseudomonadota</taxon>
        <taxon>Gammaproteobacteria</taxon>
        <taxon>Pseudomonadales</taxon>
        <taxon>Pseudomonadaceae</taxon>
        <taxon>Pseudomonas</taxon>
    </lineage>
</organism>
<dbReference type="EMBL" id="BMPO01000003">
    <property type="protein sequence ID" value="GGJ89530.1"/>
    <property type="molecule type" value="Genomic_DNA"/>
</dbReference>
<keyword evidence="8" id="KW-1185">Reference proteome</keyword>
<evidence type="ECO:0000259" key="6">
    <source>
        <dbReference type="Pfam" id="PF00496"/>
    </source>
</evidence>
<keyword evidence="2 5" id="KW-0732">Signal</keyword>
<evidence type="ECO:0000256" key="4">
    <source>
        <dbReference type="ARBA" id="ARBA00022927"/>
    </source>
</evidence>
<dbReference type="Gene3D" id="3.40.190.10">
    <property type="entry name" value="Periplasmic binding protein-like II"/>
    <property type="match status" value="1"/>
</dbReference>
<dbReference type="Pfam" id="PF00496">
    <property type="entry name" value="SBP_bac_5"/>
    <property type="match status" value="1"/>
</dbReference>
<dbReference type="AlphaFoldDB" id="A0A917PS14"/>
<dbReference type="GO" id="GO:1904680">
    <property type="term" value="F:peptide transmembrane transporter activity"/>
    <property type="evidence" value="ECO:0007669"/>
    <property type="project" value="TreeGrafter"/>
</dbReference>
<keyword evidence="4" id="KW-0813">Transport</keyword>
<dbReference type="PANTHER" id="PTHR30290">
    <property type="entry name" value="PERIPLASMIC BINDING COMPONENT OF ABC TRANSPORTER"/>
    <property type="match status" value="1"/>
</dbReference>
<dbReference type="InterPro" id="IPR023765">
    <property type="entry name" value="SBP_5_CS"/>
</dbReference>
<dbReference type="InterPro" id="IPR039424">
    <property type="entry name" value="SBP_5"/>
</dbReference>
<comment type="caution">
    <text evidence="7">The sequence shown here is derived from an EMBL/GenBank/DDBJ whole genome shotgun (WGS) entry which is preliminary data.</text>
</comment>
<dbReference type="GO" id="GO:0015833">
    <property type="term" value="P:peptide transport"/>
    <property type="evidence" value="ECO:0007669"/>
    <property type="project" value="UniProtKB-KW"/>
</dbReference>
<evidence type="ECO:0000256" key="5">
    <source>
        <dbReference type="SAM" id="SignalP"/>
    </source>
</evidence>
<comment type="similarity">
    <text evidence="1">Belongs to the bacterial solute-binding protein 5 family.</text>
</comment>
<dbReference type="Gene3D" id="3.90.76.10">
    <property type="entry name" value="Dipeptide-binding Protein, Domain 1"/>
    <property type="match status" value="1"/>
</dbReference>
<dbReference type="GO" id="GO:0030288">
    <property type="term" value="C:outer membrane-bounded periplasmic space"/>
    <property type="evidence" value="ECO:0007669"/>
    <property type="project" value="UniProtKB-ARBA"/>
</dbReference>
<evidence type="ECO:0000256" key="2">
    <source>
        <dbReference type="ARBA" id="ARBA00022729"/>
    </source>
</evidence>
<dbReference type="InterPro" id="IPR000914">
    <property type="entry name" value="SBP_5_dom"/>
</dbReference>
<keyword evidence="4" id="KW-0653">Protein transport</keyword>